<dbReference type="EMBL" id="OU963913">
    <property type="protein sequence ID" value="CAH0402572.1"/>
    <property type="molecule type" value="Genomic_DNA"/>
</dbReference>
<dbReference type="PROSITE" id="PS50850">
    <property type="entry name" value="MFS"/>
    <property type="match status" value="1"/>
</dbReference>
<sequence length="920" mass="103384">MLLSELFGTGSHHPRQCRSSGKLLFKNGTGSPISGPFSKLAPDRQCYRAILERTEDVYVNEKYLVYAKFSIKKYSRTSPYYLNIAGINKQPWTNNITVVINLKEKLSNMYKPSFLDFRFPLCDLVSNDHIFGTMLRQAGIRCPVPPQNEISPSPNIPATRAHAFPMDGIGRLGHDPPRGPSVDCEKESSSVRWWQPLCATTTIKLSTLCQWSLSHSSKSQNFKKTLLTSRKFSKSLCGHVNQSFKCDVASSGHFEQVHKDIVGPLPISNNNRYVATFIDRFTRWPEAIPEPEVTAKIVTKTFYNSWITRTTSYHPQANGMVERWHRIMKTAITARGNSIDWSRELPTILLGLRTTVRQDYDISPAQMVYGSNIRIPGIFLELRNRTCVITIDRLKPASIAQEGNDIKNASPAQICTESQGDDANSTPTYVTKSVNMETEPKQREDKLTQAIGEFGKWQCLLILLLSIPAKMSAIWTLLGIIFLAPKTQFRCIERNSTGDISNSTCYSDCERYEYFTDFEMTIISEWDLICERAWMVNFAQMMLMLGVLLGNIFFGFVADRYGRRLALLIASMMQLILSLVVPFSPNYWVFLALRLFLGASTAGIMAVTFVLVVEIVGSKKRELVTSLYHLPFALGQMILPLFSYYLRSWNKFSLGVGIPNLIFLLYIYLIPESPKWLISMGRLEEASQVMNKAIRDNNLPSQNTLEIAKRISSEEKIQSEKDKNAKMSYWILISHPTTWLSNLCSCAVWFCLGVSLYGGNQYVGQTSSNVFLSSILIGALQIPGITSSGYLFKRFGRKPAIIGLFLGCAMCNILLILPEDWFYLKLFAGAMAICWCVSAFTVMYTFTAELFPTIARNMALGASSTTSRVGSMVAPFIISFDQPVWLPPVVFAVVPLLAAGVVCCLPETKGKKLTDTLEVD</sequence>
<evidence type="ECO:0000256" key="5">
    <source>
        <dbReference type="SAM" id="Phobius"/>
    </source>
</evidence>
<keyword evidence="3 5" id="KW-1133">Transmembrane helix</keyword>
<evidence type="ECO:0000256" key="4">
    <source>
        <dbReference type="ARBA" id="ARBA00023136"/>
    </source>
</evidence>
<dbReference type="InterPro" id="IPR020846">
    <property type="entry name" value="MFS_dom"/>
</dbReference>
<dbReference type="Gene3D" id="1.20.1250.20">
    <property type="entry name" value="MFS general substrate transporter like domains"/>
    <property type="match status" value="1"/>
</dbReference>
<feature type="transmembrane region" description="Helical" evidence="5">
    <location>
        <begin position="595"/>
        <end position="616"/>
    </location>
</feature>
<keyword evidence="2 5" id="KW-0812">Transmembrane</keyword>
<keyword evidence="4 5" id="KW-0472">Membrane</keyword>
<feature type="transmembrane region" description="Helical" evidence="5">
    <location>
        <begin position="459"/>
        <end position="484"/>
    </location>
</feature>
<reference evidence="7" key="1">
    <citation type="submission" date="2021-12" db="EMBL/GenBank/DDBJ databases">
        <authorList>
            <person name="King R."/>
        </authorList>
    </citation>
    <scope>NUCLEOTIDE SEQUENCE</scope>
</reference>
<evidence type="ECO:0000313" key="7">
    <source>
        <dbReference type="EMBL" id="CAH0402572.1"/>
    </source>
</evidence>
<evidence type="ECO:0000259" key="6">
    <source>
        <dbReference type="PROSITE" id="PS50850"/>
    </source>
</evidence>
<dbReference type="InterPro" id="IPR036397">
    <property type="entry name" value="RNaseH_sf"/>
</dbReference>
<name>A0ABN8B3N8_CHISP</name>
<protein>
    <recommendedName>
        <fullName evidence="6">Major facilitator superfamily (MFS) profile domain-containing protein</fullName>
    </recommendedName>
</protein>
<feature type="transmembrane region" description="Helical" evidence="5">
    <location>
        <begin position="739"/>
        <end position="758"/>
    </location>
</feature>
<evidence type="ECO:0000256" key="3">
    <source>
        <dbReference type="ARBA" id="ARBA00022989"/>
    </source>
</evidence>
<dbReference type="InterPro" id="IPR036259">
    <property type="entry name" value="MFS_trans_sf"/>
</dbReference>
<keyword evidence="8" id="KW-1185">Reference proteome</keyword>
<dbReference type="Gene3D" id="3.30.420.10">
    <property type="entry name" value="Ribonuclease H-like superfamily/Ribonuclease H"/>
    <property type="match status" value="2"/>
</dbReference>
<feature type="transmembrane region" description="Helical" evidence="5">
    <location>
        <begin position="799"/>
        <end position="817"/>
    </location>
</feature>
<dbReference type="SUPFAM" id="SSF53098">
    <property type="entry name" value="Ribonuclease H-like"/>
    <property type="match status" value="1"/>
</dbReference>
<evidence type="ECO:0000313" key="8">
    <source>
        <dbReference type="Proteomes" id="UP001153292"/>
    </source>
</evidence>
<feature type="transmembrane region" description="Helical" evidence="5">
    <location>
        <begin position="884"/>
        <end position="905"/>
    </location>
</feature>
<proteinExistence type="predicted"/>
<feature type="domain" description="Major facilitator superfamily (MFS) profile" evidence="6">
    <location>
        <begin position="472"/>
        <end position="910"/>
    </location>
</feature>
<feature type="transmembrane region" description="Helical" evidence="5">
    <location>
        <begin position="565"/>
        <end position="583"/>
    </location>
</feature>
<accession>A0ABN8B3N8</accession>
<dbReference type="SUPFAM" id="SSF103473">
    <property type="entry name" value="MFS general substrate transporter"/>
    <property type="match status" value="1"/>
</dbReference>
<organism evidence="7 8">
    <name type="scientific">Chilo suppressalis</name>
    <name type="common">Asiatic rice borer moth</name>
    <dbReference type="NCBI Taxonomy" id="168631"/>
    <lineage>
        <taxon>Eukaryota</taxon>
        <taxon>Metazoa</taxon>
        <taxon>Ecdysozoa</taxon>
        <taxon>Arthropoda</taxon>
        <taxon>Hexapoda</taxon>
        <taxon>Insecta</taxon>
        <taxon>Pterygota</taxon>
        <taxon>Neoptera</taxon>
        <taxon>Endopterygota</taxon>
        <taxon>Lepidoptera</taxon>
        <taxon>Glossata</taxon>
        <taxon>Ditrysia</taxon>
        <taxon>Pyraloidea</taxon>
        <taxon>Crambidae</taxon>
        <taxon>Crambinae</taxon>
        <taxon>Chilo</taxon>
    </lineage>
</organism>
<dbReference type="CDD" id="cd17317">
    <property type="entry name" value="MFS_SLC22"/>
    <property type="match status" value="1"/>
</dbReference>
<feature type="transmembrane region" description="Helical" evidence="5">
    <location>
        <begin position="628"/>
        <end position="646"/>
    </location>
</feature>
<evidence type="ECO:0000256" key="2">
    <source>
        <dbReference type="ARBA" id="ARBA00022692"/>
    </source>
</evidence>
<evidence type="ECO:0000256" key="1">
    <source>
        <dbReference type="ARBA" id="ARBA00004141"/>
    </source>
</evidence>
<dbReference type="Proteomes" id="UP001153292">
    <property type="component" value="Chromosome 20"/>
</dbReference>
<feature type="transmembrane region" description="Helical" evidence="5">
    <location>
        <begin position="538"/>
        <end position="558"/>
    </location>
</feature>
<dbReference type="Pfam" id="PF00083">
    <property type="entry name" value="Sugar_tr"/>
    <property type="match status" value="1"/>
</dbReference>
<gene>
    <name evidence="7" type="ORF">CHILSU_LOCUS5817</name>
</gene>
<dbReference type="PANTHER" id="PTHR24064">
    <property type="entry name" value="SOLUTE CARRIER FAMILY 22 MEMBER"/>
    <property type="match status" value="1"/>
</dbReference>
<feature type="transmembrane region" description="Helical" evidence="5">
    <location>
        <begin position="770"/>
        <end position="792"/>
    </location>
</feature>
<feature type="transmembrane region" description="Helical" evidence="5">
    <location>
        <begin position="652"/>
        <end position="670"/>
    </location>
</feature>
<feature type="transmembrane region" description="Helical" evidence="5">
    <location>
        <begin position="823"/>
        <end position="846"/>
    </location>
</feature>
<dbReference type="InterPro" id="IPR005828">
    <property type="entry name" value="MFS_sugar_transport-like"/>
</dbReference>
<comment type="subcellular location">
    <subcellularLocation>
        <location evidence="1">Membrane</location>
        <topology evidence="1">Multi-pass membrane protein</topology>
    </subcellularLocation>
</comment>
<dbReference type="InterPro" id="IPR012337">
    <property type="entry name" value="RNaseH-like_sf"/>
</dbReference>